<gene>
    <name evidence="7" type="ORF">CRT60_17685</name>
</gene>
<reference evidence="8" key="1">
    <citation type="submission" date="2017-10" db="EMBL/GenBank/DDBJ databases">
        <authorList>
            <person name="Kravchenko I.K."/>
            <person name="Grouzdev D.S."/>
        </authorList>
    </citation>
    <scope>NUCLEOTIDE SEQUENCE [LARGE SCALE GENOMIC DNA]</scope>
    <source>
        <strain evidence="8">B2</strain>
    </source>
</reference>
<evidence type="ECO:0000256" key="4">
    <source>
        <dbReference type="ARBA" id="ARBA00023136"/>
    </source>
</evidence>
<keyword evidence="4" id="KW-0472">Membrane</keyword>
<dbReference type="EMBL" id="PDKW01000041">
    <property type="protein sequence ID" value="PGH56732.1"/>
    <property type="molecule type" value="Genomic_DNA"/>
</dbReference>
<dbReference type="Proteomes" id="UP000225379">
    <property type="component" value="Unassembled WGS sequence"/>
</dbReference>
<dbReference type="AlphaFoldDB" id="A0A2B8BH70"/>
<keyword evidence="8" id="KW-1185">Reference proteome</keyword>
<comment type="subcellular location">
    <subcellularLocation>
        <location evidence="1">Membrane</location>
    </subcellularLocation>
</comment>
<evidence type="ECO:0000313" key="8">
    <source>
        <dbReference type="Proteomes" id="UP000225379"/>
    </source>
</evidence>
<evidence type="ECO:0000256" key="2">
    <source>
        <dbReference type="ARBA" id="ARBA00022617"/>
    </source>
</evidence>
<organism evidence="7 8">
    <name type="scientific">Azospirillum palustre</name>
    <dbReference type="NCBI Taxonomy" id="2044885"/>
    <lineage>
        <taxon>Bacteria</taxon>
        <taxon>Pseudomonadati</taxon>
        <taxon>Pseudomonadota</taxon>
        <taxon>Alphaproteobacteria</taxon>
        <taxon>Rhodospirillales</taxon>
        <taxon>Azospirillaceae</taxon>
        <taxon>Azospirillum</taxon>
    </lineage>
</organism>
<accession>A0A2B8BH70</accession>
<evidence type="ECO:0000313" key="7">
    <source>
        <dbReference type="EMBL" id="PGH56732.1"/>
    </source>
</evidence>
<comment type="caution">
    <text evidence="7">The sequence shown here is derived from an EMBL/GenBank/DDBJ whole genome shotgun (WGS) entry which is preliminary data.</text>
</comment>
<keyword evidence="2" id="KW-0479">Metal-binding</keyword>
<dbReference type="RefSeq" id="WP_098737816.1">
    <property type="nucleotide sequence ID" value="NZ_PDKW01000041.1"/>
</dbReference>
<dbReference type="InterPro" id="IPR036127">
    <property type="entry name" value="CcmE-like_sf"/>
</dbReference>
<dbReference type="Gene3D" id="2.40.50.140">
    <property type="entry name" value="Nucleic acid-binding proteins"/>
    <property type="match status" value="1"/>
</dbReference>
<protein>
    <recommendedName>
        <fullName evidence="9">DNA-binding protein</fullName>
    </recommendedName>
</protein>
<dbReference type="GO" id="GO:0017004">
    <property type="term" value="P:cytochrome complex assembly"/>
    <property type="evidence" value="ECO:0007669"/>
    <property type="project" value="UniProtKB-KW"/>
</dbReference>
<sequence length="144" mass="14995">MLKAALLATLLAATLGAGAARADDDHRRAAAVQPASPQSIAEVTKAGGGTVSGTVEKVAANWFVLTDGRDRIDVASRGFLPDGIQSGDQITVVGGVSQGAIQAGQIIRQDGTAFGRDVLRMQDGRRHGDEKGHGQRRHGDRDDD</sequence>
<proteinExistence type="predicted"/>
<evidence type="ECO:0008006" key="9">
    <source>
        <dbReference type="Google" id="ProtNLM"/>
    </source>
</evidence>
<dbReference type="GO" id="GO:0020037">
    <property type="term" value="F:heme binding"/>
    <property type="evidence" value="ECO:0007669"/>
    <property type="project" value="InterPro"/>
</dbReference>
<dbReference type="OrthoDB" id="7307195at2"/>
<dbReference type="InterPro" id="IPR012340">
    <property type="entry name" value="NA-bd_OB-fold"/>
</dbReference>
<dbReference type="InterPro" id="IPR004329">
    <property type="entry name" value="CcmE"/>
</dbReference>
<dbReference type="GO" id="GO:0005886">
    <property type="term" value="C:plasma membrane"/>
    <property type="evidence" value="ECO:0007669"/>
    <property type="project" value="InterPro"/>
</dbReference>
<evidence type="ECO:0000256" key="5">
    <source>
        <dbReference type="SAM" id="MobiDB-lite"/>
    </source>
</evidence>
<dbReference type="SUPFAM" id="SSF82093">
    <property type="entry name" value="Heme chaperone CcmE"/>
    <property type="match status" value="1"/>
</dbReference>
<evidence type="ECO:0000256" key="3">
    <source>
        <dbReference type="ARBA" id="ARBA00022748"/>
    </source>
</evidence>
<keyword evidence="6" id="KW-0732">Signal</keyword>
<evidence type="ECO:0000256" key="6">
    <source>
        <dbReference type="SAM" id="SignalP"/>
    </source>
</evidence>
<evidence type="ECO:0000256" key="1">
    <source>
        <dbReference type="ARBA" id="ARBA00004370"/>
    </source>
</evidence>
<feature type="region of interest" description="Disordered" evidence="5">
    <location>
        <begin position="121"/>
        <end position="144"/>
    </location>
</feature>
<feature type="signal peptide" evidence="6">
    <location>
        <begin position="1"/>
        <end position="19"/>
    </location>
</feature>
<dbReference type="Pfam" id="PF03100">
    <property type="entry name" value="CcmE"/>
    <property type="match status" value="1"/>
</dbReference>
<keyword evidence="2" id="KW-0349">Heme</keyword>
<keyword evidence="3" id="KW-0201">Cytochrome c-type biogenesis</keyword>
<feature type="chain" id="PRO_5012654278" description="DNA-binding protein" evidence="6">
    <location>
        <begin position="20"/>
        <end position="144"/>
    </location>
</feature>
<keyword evidence="2" id="KW-0408">Iron</keyword>
<name>A0A2B8BH70_9PROT</name>
<dbReference type="GO" id="GO:0017003">
    <property type="term" value="P:protein-heme linkage"/>
    <property type="evidence" value="ECO:0007669"/>
    <property type="project" value="InterPro"/>
</dbReference>